<evidence type="ECO:0000313" key="6">
    <source>
        <dbReference type="Proteomes" id="UP000689967"/>
    </source>
</evidence>
<evidence type="ECO:0000313" key="5">
    <source>
        <dbReference type="EMBL" id="MBU8545684.1"/>
    </source>
</evidence>
<proteinExistence type="predicted"/>
<organism evidence="5 6">
    <name type="scientific">Falsiroseomonas oleicola</name>
    <dbReference type="NCBI Taxonomy" id="2801474"/>
    <lineage>
        <taxon>Bacteria</taxon>
        <taxon>Pseudomonadati</taxon>
        <taxon>Pseudomonadota</taxon>
        <taxon>Alphaproteobacteria</taxon>
        <taxon>Acetobacterales</taxon>
        <taxon>Roseomonadaceae</taxon>
        <taxon>Falsiroseomonas</taxon>
    </lineage>
</organism>
<dbReference type="InterPro" id="IPR000847">
    <property type="entry name" value="LysR_HTH_N"/>
</dbReference>
<accession>A0ABS6HB91</accession>
<name>A0ABS6HB91_9PROT</name>
<gene>
    <name evidence="5" type="ORF">JJQ90_18310</name>
</gene>
<dbReference type="EMBL" id="JAERQM010000005">
    <property type="protein sequence ID" value="MBU8545684.1"/>
    <property type="molecule type" value="Genomic_DNA"/>
</dbReference>
<evidence type="ECO:0000256" key="1">
    <source>
        <dbReference type="ARBA" id="ARBA00023015"/>
    </source>
</evidence>
<reference evidence="5 6" key="1">
    <citation type="submission" date="2021-01" db="EMBL/GenBank/DDBJ databases">
        <title>Roseomonas sp. nov, a bacterium isolated from an oil production mixture in Yumen Oilfield.</title>
        <authorList>
            <person name="Wu D."/>
        </authorList>
    </citation>
    <scope>NUCLEOTIDE SEQUENCE [LARGE SCALE GENOMIC DNA]</scope>
    <source>
        <strain evidence="5 6">ROY-5-3</strain>
    </source>
</reference>
<evidence type="ECO:0000256" key="2">
    <source>
        <dbReference type="ARBA" id="ARBA00023125"/>
    </source>
</evidence>
<dbReference type="PANTHER" id="PTHR30427">
    <property type="entry name" value="TRANSCRIPTIONAL ACTIVATOR PROTEIN LYSR"/>
    <property type="match status" value="1"/>
</dbReference>
<evidence type="ECO:0000256" key="3">
    <source>
        <dbReference type="ARBA" id="ARBA00023163"/>
    </source>
</evidence>
<dbReference type="PROSITE" id="PS50931">
    <property type="entry name" value="HTH_LYSR"/>
    <property type="match status" value="1"/>
</dbReference>
<dbReference type="InterPro" id="IPR005119">
    <property type="entry name" value="LysR_subst-bd"/>
</dbReference>
<comment type="caution">
    <text evidence="5">The sequence shown here is derived from an EMBL/GenBank/DDBJ whole genome shotgun (WGS) entry which is preliminary data.</text>
</comment>
<dbReference type="Pfam" id="PF03466">
    <property type="entry name" value="LysR_substrate"/>
    <property type="match status" value="1"/>
</dbReference>
<keyword evidence="2" id="KW-0238">DNA-binding</keyword>
<dbReference type="RefSeq" id="WP_216877683.1">
    <property type="nucleotide sequence ID" value="NZ_JAERQM010000005.1"/>
</dbReference>
<dbReference type="Proteomes" id="UP000689967">
    <property type="component" value="Unassembled WGS sequence"/>
</dbReference>
<keyword evidence="3" id="KW-0804">Transcription</keyword>
<keyword evidence="6" id="KW-1185">Reference proteome</keyword>
<feature type="domain" description="HTH lysR-type" evidence="4">
    <location>
        <begin position="1"/>
        <end position="58"/>
    </location>
</feature>
<protein>
    <submittedName>
        <fullName evidence="5">LysR family transcriptional regulator</fullName>
    </submittedName>
</protein>
<sequence>MNLRQFEVFHAIMRTGSVTGAARLLNVTQPSVSTVLKHLEAQLRFRLFNRIGGRLQPTPEAQALLPDIDAVFSRLAAVQRLTQDLAGGRLGTLSVAAAFPIANGYLARAVASFLTGRPGMRVALQSLTSPQVVDRVASREVELGVVHEPVGSTEVDIELLLRSSLAAVLPANHPLAQRTSIPVTALADQPIITYLPQNLFRLHVDQALAQAGISPRIVAQVTVSLTGILLAQHGAGIALVEPLMLRSLDFPGLVARPLDPPVAFETVLIRPRGTPDSTVLARFVGHLRDVLRNEGLLPVGH</sequence>
<dbReference type="Pfam" id="PF00126">
    <property type="entry name" value="HTH_1"/>
    <property type="match status" value="1"/>
</dbReference>
<evidence type="ECO:0000259" key="4">
    <source>
        <dbReference type="PROSITE" id="PS50931"/>
    </source>
</evidence>
<dbReference type="PANTHER" id="PTHR30427:SF1">
    <property type="entry name" value="TRANSCRIPTIONAL ACTIVATOR PROTEIN LYSR"/>
    <property type="match status" value="1"/>
</dbReference>
<keyword evidence="1" id="KW-0805">Transcription regulation</keyword>